<comment type="caution">
    <text evidence="1">The sequence shown here is derived from an EMBL/GenBank/DDBJ whole genome shotgun (WGS) entry which is preliminary data.</text>
</comment>
<name>A0AC60PQB9_IXOPE</name>
<dbReference type="EMBL" id="JABSTQ010010122">
    <property type="protein sequence ID" value="KAG0423259.1"/>
    <property type="molecule type" value="Genomic_DNA"/>
</dbReference>
<organism evidence="1 2">
    <name type="scientific">Ixodes persulcatus</name>
    <name type="common">Taiga tick</name>
    <dbReference type="NCBI Taxonomy" id="34615"/>
    <lineage>
        <taxon>Eukaryota</taxon>
        <taxon>Metazoa</taxon>
        <taxon>Ecdysozoa</taxon>
        <taxon>Arthropoda</taxon>
        <taxon>Chelicerata</taxon>
        <taxon>Arachnida</taxon>
        <taxon>Acari</taxon>
        <taxon>Parasitiformes</taxon>
        <taxon>Ixodida</taxon>
        <taxon>Ixodoidea</taxon>
        <taxon>Ixodidae</taxon>
        <taxon>Ixodinae</taxon>
        <taxon>Ixodes</taxon>
    </lineage>
</organism>
<keyword evidence="2" id="KW-1185">Reference proteome</keyword>
<evidence type="ECO:0000313" key="1">
    <source>
        <dbReference type="EMBL" id="KAG0423259.1"/>
    </source>
</evidence>
<evidence type="ECO:0000313" key="2">
    <source>
        <dbReference type="Proteomes" id="UP000805193"/>
    </source>
</evidence>
<accession>A0AC60PQB9</accession>
<gene>
    <name evidence="1" type="ORF">HPB47_000950</name>
</gene>
<proteinExistence type="predicted"/>
<reference evidence="1 2" key="1">
    <citation type="journal article" date="2020" name="Cell">
        <title>Large-Scale Comparative Analyses of Tick Genomes Elucidate Their Genetic Diversity and Vector Capacities.</title>
        <authorList>
            <consortium name="Tick Genome and Microbiome Consortium (TIGMIC)"/>
            <person name="Jia N."/>
            <person name="Wang J."/>
            <person name="Shi W."/>
            <person name="Du L."/>
            <person name="Sun Y."/>
            <person name="Zhan W."/>
            <person name="Jiang J.F."/>
            <person name="Wang Q."/>
            <person name="Zhang B."/>
            <person name="Ji P."/>
            <person name="Bell-Sakyi L."/>
            <person name="Cui X.M."/>
            <person name="Yuan T.T."/>
            <person name="Jiang B.G."/>
            <person name="Yang W.F."/>
            <person name="Lam T.T."/>
            <person name="Chang Q.C."/>
            <person name="Ding S.J."/>
            <person name="Wang X.J."/>
            <person name="Zhu J.G."/>
            <person name="Ruan X.D."/>
            <person name="Zhao L."/>
            <person name="Wei J.T."/>
            <person name="Ye R.Z."/>
            <person name="Que T.C."/>
            <person name="Du C.H."/>
            <person name="Zhou Y.H."/>
            <person name="Cheng J.X."/>
            <person name="Dai P.F."/>
            <person name="Guo W.B."/>
            <person name="Han X.H."/>
            <person name="Huang E.J."/>
            <person name="Li L.F."/>
            <person name="Wei W."/>
            <person name="Gao Y.C."/>
            <person name="Liu J.Z."/>
            <person name="Shao H.Z."/>
            <person name="Wang X."/>
            <person name="Wang C.C."/>
            <person name="Yang T.C."/>
            <person name="Huo Q.B."/>
            <person name="Li W."/>
            <person name="Chen H.Y."/>
            <person name="Chen S.E."/>
            <person name="Zhou L.G."/>
            <person name="Ni X.B."/>
            <person name="Tian J.H."/>
            <person name="Sheng Y."/>
            <person name="Liu T."/>
            <person name="Pan Y.S."/>
            <person name="Xia L.Y."/>
            <person name="Li J."/>
            <person name="Zhao F."/>
            <person name="Cao W.C."/>
        </authorList>
    </citation>
    <scope>NUCLEOTIDE SEQUENCE [LARGE SCALE GENOMIC DNA]</scope>
    <source>
        <strain evidence="1">Iper-2018</strain>
    </source>
</reference>
<sequence>MAKRMCLALAGTPSVLLSHLADDSSSSEDDDDGPAYEAMFRELFDAPCAVPKVKEYVLTVVNAYSDKEFRRNFRLARVPCYDLIDQFEGSSFFSSTSHHGGSPTKTAEEHILSFLCIAPDIICFAADKGALANDFKKLRYVEFTTVDKITRLIIGCCVLHNICMDAGDMSVEDILTDEERRERREDIALHARKSRAELEAVRQPQTARDNVLRQLGEAKRNTIAQLF</sequence>
<dbReference type="Proteomes" id="UP000805193">
    <property type="component" value="Unassembled WGS sequence"/>
</dbReference>
<protein>
    <submittedName>
        <fullName evidence="1">Uncharacterized protein</fullName>
    </submittedName>
</protein>